<reference evidence="1 2" key="1">
    <citation type="journal article" date="2024" name="BMC Genomics">
        <title>De novo assembly and annotation of Popillia japonica's genome with initial clues to its potential as an invasive pest.</title>
        <authorList>
            <person name="Cucini C."/>
            <person name="Boschi S."/>
            <person name="Funari R."/>
            <person name="Cardaioli E."/>
            <person name="Iannotti N."/>
            <person name="Marturano G."/>
            <person name="Paoli F."/>
            <person name="Bruttini M."/>
            <person name="Carapelli A."/>
            <person name="Frati F."/>
            <person name="Nardi F."/>
        </authorList>
    </citation>
    <scope>NUCLEOTIDE SEQUENCE [LARGE SCALE GENOMIC DNA]</scope>
    <source>
        <strain evidence="1">DMR45628</strain>
    </source>
</reference>
<name>A0AAW1JD78_POPJA</name>
<evidence type="ECO:0000313" key="2">
    <source>
        <dbReference type="Proteomes" id="UP001458880"/>
    </source>
</evidence>
<evidence type="ECO:0000313" key="1">
    <source>
        <dbReference type="EMBL" id="KAK9700940.1"/>
    </source>
</evidence>
<dbReference type="Proteomes" id="UP001458880">
    <property type="component" value="Unassembled WGS sequence"/>
</dbReference>
<keyword evidence="2" id="KW-1185">Reference proteome</keyword>
<protein>
    <submittedName>
        <fullName evidence="1">Uncharacterized protein</fullName>
    </submittedName>
</protein>
<organism evidence="1 2">
    <name type="scientific">Popillia japonica</name>
    <name type="common">Japanese beetle</name>
    <dbReference type="NCBI Taxonomy" id="7064"/>
    <lineage>
        <taxon>Eukaryota</taxon>
        <taxon>Metazoa</taxon>
        <taxon>Ecdysozoa</taxon>
        <taxon>Arthropoda</taxon>
        <taxon>Hexapoda</taxon>
        <taxon>Insecta</taxon>
        <taxon>Pterygota</taxon>
        <taxon>Neoptera</taxon>
        <taxon>Endopterygota</taxon>
        <taxon>Coleoptera</taxon>
        <taxon>Polyphaga</taxon>
        <taxon>Scarabaeiformia</taxon>
        <taxon>Scarabaeidae</taxon>
        <taxon>Rutelinae</taxon>
        <taxon>Popillia</taxon>
    </lineage>
</organism>
<gene>
    <name evidence="1" type="ORF">QE152_g30927</name>
</gene>
<sequence length="130" mass="15238">MLDVFTVNAWLLERRIKSQLGQQDKIVPLLTFKWLLERRIKSQLGQQDKIVPLLTFKTNLAEQLCNRGVVKAIRIGRPRSSSRIPKKKEMSRNCAQREKPQAIWLFEYVDQYHLMDVTNSIMTITSLVCH</sequence>
<dbReference type="AlphaFoldDB" id="A0AAW1JD78"/>
<proteinExistence type="predicted"/>
<comment type="caution">
    <text evidence="1">The sequence shown here is derived from an EMBL/GenBank/DDBJ whole genome shotgun (WGS) entry which is preliminary data.</text>
</comment>
<accession>A0AAW1JD78</accession>
<dbReference type="EMBL" id="JASPKY010000426">
    <property type="protein sequence ID" value="KAK9700940.1"/>
    <property type="molecule type" value="Genomic_DNA"/>
</dbReference>